<evidence type="ECO:0000256" key="1">
    <source>
        <dbReference type="SAM" id="MobiDB-lite"/>
    </source>
</evidence>
<name>A0A6H5G1I7_9HEMI</name>
<gene>
    <name evidence="2" type="ORF">NTEN_LOCUS2650</name>
    <name evidence="3" type="ORF">NTEN_LOCUS2651</name>
</gene>
<protein>
    <submittedName>
        <fullName evidence="2">Uncharacterized protein</fullName>
    </submittedName>
</protein>
<evidence type="ECO:0000313" key="3">
    <source>
        <dbReference type="EMBL" id="CAA9995991.1"/>
    </source>
</evidence>
<evidence type="ECO:0000313" key="4">
    <source>
        <dbReference type="Proteomes" id="UP000479000"/>
    </source>
</evidence>
<reference evidence="2 4" key="1">
    <citation type="submission" date="2020-02" db="EMBL/GenBank/DDBJ databases">
        <authorList>
            <person name="Ferguson B K."/>
        </authorList>
    </citation>
    <scope>NUCLEOTIDE SEQUENCE [LARGE SCALE GENOMIC DNA]</scope>
</reference>
<dbReference type="EMBL" id="CADCXU010004230">
    <property type="protein sequence ID" value="CAA9995991.1"/>
    <property type="molecule type" value="Genomic_DNA"/>
</dbReference>
<keyword evidence="4" id="KW-1185">Reference proteome</keyword>
<proteinExistence type="predicted"/>
<evidence type="ECO:0000313" key="2">
    <source>
        <dbReference type="EMBL" id="CAA9995990.1"/>
    </source>
</evidence>
<organism evidence="2 4">
    <name type="scientific">Nesidiocoris tenuis</name>
    <dbReference type="NCBI Taxonomy" id="355587"/>
    <lineage>
        <taxon>Eukaryota</taxon>
        <taxon>Metazoa</taxon>
        <taxon>Ecdysozoa</taxon>
        <taxon>Arthropoda</taxon>
        <taxon>Hexapoda</taxon>
        <taxon>Insecta</taxon>
        <taxon>Pterygota</taxon>
        <taxon>Neoptera</taxon>
        <taxon>Paraneoptera</taxon>
        <taxon>Hemiptera</taxon>
        <taxon>Heteroptera</taxon>
        <taxon>Panheteroptera</taxon>
        <taxon>Cimicomorpha</taxon>
        <taxon>Miridae</taxon>
        <taxon>Dicyphina</taxon>
        <taxon>Nesidiocoris</taxon>
    </lineage>
</organism>
<feature type="region of interest" description="Disordered" evidence="1">
    <location>
        <begin position="31"/>
        <end position="54"/>
    </location>
</feature>
<dbReference type="Proteomes" id="UP000479000">
    <property type="component" value="Unassembled WGS sequence"/>
</dbReference>
<sequence>MRRKSEEEEKREIERLKAKVEREKELAKMRAKQLKAQDEQSNKDEYVAQRIQDE</sequence>
<feature type="non-terminal residue" evidence="2">
    <location>
        <position position="54"/>
    </location>
</feature>
<dbReference type="EMBL" id="CADCXU010004229">
    <property type="protein sequence ID" value="CAA9995990.1"/>
    <property type="molecule type" value="Genomic_DNA"/>
</dbReference>
<accession>A0A6H5G1I7</accession>
<dbReference type="AlphaFoldDB" id="A0A6H5G1I7"/>
<feature type="compositionally biased region" description="Basic and acidic residues" evidence="1">
    <location>
        <begin position="35"/>
        <end position="54"/>
    </location>
</feature>